<gene>
    <name evidence="9" type="ORF">H4R34_003524</name>
</gene>
<keyword evidence="4" id="KW-0808">Transferase</keyword>
<evidence type="ECO:0000256" key="3">
    <source>
        <dbReference type="ARBA" id="ARBA00012388"/>
    </source>
</evidence>
<evidence type="ECO:0000256" key="7">
    <source>
        <dbReference type="SAM" id="MobiDB-lite"/>
    </source>
</evidence>
<feature type="region of interest" description="Disordered" evidence="7">
    <location>
        <begin position="81"/>
        <end position="103"/>
    </location>
</feature>
<dbReference type="EMBL" id="JANBQB010000336">
    <property type="protein sequence ID" value="KAJ1977583.1"/>
    <property type="molecule type" value="Genomic_DNA"/>
</dbReference>
<dbReference type="Gene3D" id="1.10.1410.10">
    <property type="match status" value="1"/>
</dbReference>
<protein>
    <recommendedName>
        <fullName evidence="3">polynucleotide adenylyltransferase</fullName>
        <ecNumber evidence="3">2.7.7.19</ecNumber>
    </recommendedName>
</protein>
<feature type="domain" description="Poly(A) RNA polymerase mitochondrial-like central palm" evidence="8">
    <location>
        <begin position="174"/>
        <end position="315"/>
    </location>
</feature>
<dbReference type="InterPro" id="IPR054708">
    <property type="entry name" value="MTPAP-like_central"/>
</dbReference>
<keyword evidence="6" id="KW-0460">Magnesium</keyword>
<evidence type="ECO:0000256" key="4">
    <source>
        <dbReference type="ARBA" id="ARBA00022679"/>
    </source>
</evidence>
<evidence type="ECO:0000256" key="1">
    <source>
        <dbReference type="ARBA" id="ARBA00001936"/>
    </source>
</evidence>
<dbReference type="InterPro" id="IPR045862">
    <property type="entry name" value="Trf4-like"/>
</dbReference>
<feature type="region of interest" description="Disordered" evidence="7">
    <location>
        <begin position="1"/>
        <end position="52"/>
    </location>
</feature>
<evidence type="ECO:0000256" key="5">
    <source>
        <dbReference type="ARBA" id="ARBA00022723"/>
    </source>
</evidence>
<dbReference type="PANTHER" id="PTHR23092">
    <property type="entry name" value="POLY(A) RNA POLYMERASE"/>
    <property type="match status" value="1"/>
</dbReference>
<keyword evidence="10" id="KW-1185">Reference proteome</keyword>
<dbReference type="InterPro" id="IPR043519">
    <property type="entry name" value="NT_sf"/>
</dbReference>
<comment type="similarity">
    <text evidence="2">Belongs to the DNA polymerase type-B-like family.</text>
</comment>
<evidence type="ECO:0000259" key="8">
    <source>
        <dbReference type="Pfam" id="PF22600"/>
    </source>
</evidence>
<organism evidence="9 10">
    <name type="scientific">Dimargaris verticillata</name>
    <dbReference type="NCBI Taxonomy" id="2761393"/>
    <lineage>
        <taxon>Eukaryota</taxon>
        <taxon>Fungi</taxon>
        <taxon>Fungi incertae sedis</taxon>
        <taxon>Zoopagomycota</taxon>
        <taxon>Kickxellomycotina</taxon>
        <taxon>Dimargaritomycetes</taxon>
        <taxon>Dimargaritales</taxon>
        <taxon>Dimargaritaceae</taxon>
        <taxon>Dimargaris</taxon>
    </lineage>
</organism>
<reference evidence="9" key="1">
    <citation type="submission" date="2022-07" db="EMBL/GenBank/DDBJ databases">
        <title>Phylogenomic reconstructions and comparative analyses of Kickxellomycotina fungi.</title>
        <authorList>
            <person name="Reynolds N.K."/>
            <person name="Stajich J.E."/>
            <person name="Barry K."/>
            <person name="Grigoriev I.V."/>
            <person name="Crous P."/>
            <person name="Smith M.E."/>
        </authorList>
    </citation>
    <scope>NUCLEOTIDE SEQUENCE</scope>
    <source>
        <strain evidence="9">RSA 567</strain>
    </source>
</reference>
<dbReference type="SUPFAM" id="SSF81631">
    <property type="entry name" value="PAP/OAS1 substrate-binding domain"/>
    <property type="match status" value="1"/>
</dbReference>
<dbReference type="AlphaFoldDB" id="A0A9W8E856"/>
<dbReference type="GO" id="GO:1990817">
    <property type="term" value="F:poly(A) RNA polymerase activity"/>
    <property type="evidence" value="ECO:0007669"/>
    <property type="project" value="UniProtKB-EC"/>
</dbReference>
<dbReference type="FunFam" id="3.30.460.10:FF:000006">
    <property type="entry name" value="non-canonical poly(A) RNA polymerase PAPD5"/>
    <property type="match status" value="1"/>
</dbReference>
<evidence type="ECO:0000313" key="9">
    <source>
        <dbReference type="EMBL" id="KAJ1977583.1"/>
    </source>
</evidence>
<dbReference type="CDD" id="cd05402">
    <property type="entry name" value="NT_PAP_TUTase"/>
    <property type="match status" value="1"/>
</dbReference>
<feature type="compositionally biased region" description="Polar residues" evidence="7">
    <location>
        <begin position="10"/>
        <end position="31"/>
    </location>
</feature>
<dbReference type="GO" id="GO:0043634">
    <property type="term" value="P:polyadenylation-dependent ncRNA catabolic process"/>
    <property type="evidence" value="ECO:0007669"/>
    <property type="project" value="TreeGrafter"/>
</dbReference>
<dbReference type="GO" id="GO:0010605">
    <property type="term" value="P:negative regulation of macromolecule metabolic process"/>
    <property type="evidence" value="ECO:0007669"/>
    <property type="project" value="UniProtKB-ARBA"/>
</dbReference>
<dbReference type="GO" id="GO:0005730">
    <property type="term" value="C:nucleolus"/>
    <property type="evidence" value="ECO:0007669"/>
    <property type="project" value="TreeGrafter"/>
</dbReference>
<evidence type="ECO:0000256" key="2">
    <source>
        <dbReference type="ARBA" id="ARBA00008593"/>
    </source>
</evidence>
<keyword evidence="5" id="KW-0479">Metal-binding</keyword>
<dbReference type="Pfam" id="PF22600">
    <property type="entry name" value="MTPAP-like_central"/>
    <property type="match status" value="1"/>
</dbReference>
<evidence type="ECO:0000256" key="6">
    <source>
        <dbReference type="ARBA" id="ARBA00022842"/>
    </source>
</evidence>
<dbReference type="SUPFAM" id="SSF81301">
    <property type="entry name" value="Nucleotidyltransferase"/>
    <property type="match status" value="1"/>
</dbReference>
<dbReference type="EC" id="2.7.7.19" evidence="3"/>
<accession>A0A9W8E856</accession>
<comment type="cofactor">
    <cofactor evidence="1">
        <name>Mn(2+)</name>
        <dbReference type="ChEBI" id="CHEBI:29035"/>
    </cofactor>
</comment>
<dbReference type="Proteomes" id="UP001151582">
    <property type="component" value="Unassembled WGS sequence"/>
</dbReference>
<sequence length="388" mass="43445">MSNEVDFISFGTSEEPTPLSSQCDHGVQSISRRSHHAPDHDSLTDSDDSAAEAYDQVHIAGAAQAGGPNLHRKIRVPKSVRATADKIRGTKPATAPKDRQRTPSVSLPMVTVEDSGPAQLVAKRKREEIKSQPNHLRSTLGCVFERGRNTLPPWLVNVKESRTPCYTSNVYRILHTEMLDFLDYISPTPEEHQLRQWVVDRIDRVVKSLWPDAVTKVFGSYSTHLYLPDSDIDIVIFVDGIEEDLAMHKAATVKVHLNRLAAELRRERITAGFKVLSRARVPIIKMIDSITKIPVDISFHMVSGVRSASIVQQYLSEGWPRTLRALTVVIKQFLLQRGQNEVFTGGLGSYGLINLIVSFLQLHPKVQSGQIDPDENLGVLLLEFFELY</sequence>
<dbReference type="OrthoDB" id="273917at2759"/>
<dbReference type="Gene3D" id="3.30.460.10">
    <property type="entry name" value="Beta Polymerase, domain 2"/>
    <property type="match status" value="1"/>
</dbReference>
<feature type="non-terminal residue" evidence="9">
    <location>
        <position position="388"/>
    </location>
</feature>
<dbReference type="GO" id="GO:0031499">
    <property type="term" value="C:TRAMP complex"/>
    <property type="evidence" value="ECO:0007669"/>
    <property type="project" value="TreeGrafter"/>
</dbReference>
<proteinExistence type="inferred from homology"/>
<dbReference type="GO" id="GO:0046872">
    <property type="term" value="F:metal ion binding"/>
    <property type="evidence" value="ECO:0007669"/>
    <property type="project" value="UniProtKB-KW"/>
</dbReference>
<dbReference type="GO" id="GO:0003729">
    <property type="term" value="F:mRNA binding"/>
    <property type="evidence" value="ECO:0007669"/>
    <property type="project" value="TreeGrafter"/>
</dbReference>
<name>A0A9W8E856_9FUNG</name>
<evidence type="ECO:0000313" key="10">
    <source>
        <dbReference type="Proteomes" id="UP001151582"/>
    </source>
</evidence>
<comment type="caution">
    <text evidence="9">The sequence shown here is derived from an EMBL/GenBank/DDBJ whole genome shotgun (WGS) entry which is preliminary data.</text>
</comment>
<dbReference type="GO" id="GO:0031123">
    <property type="term" value="P:RNA 3'-end processing"/>
    <property type="evidence" value="ECO:0007669"/>
    <property type="project" value="TreeGrafter"/>
</dbReference>
<dbReference type="PANTHER" id="PTHR23092:SF15">
    <property type="entry name" value="INACTIVE NON-CANONICAL POLY(A) RNA POLYMERASE PROTEIN TRF4-2-RELATED"/>
    <property type="match status" value="1"/>
</dbReference>